<organism evidence="1 2">
    <name type="scientific">Halomonas halmophila</name>
    <dbReference type="NCBI Taxonomy" id="252"/>
    <lineage>
        <taxon>Bacteria</taxon>
        <taxon>Pseudomonadati</taxon>
        <taxon>Pseudomonadota</taxon>
        <taxon>Gammaproteobacteria</taxon>
        <taxon>Oceanospirillales</taxon>
        <taxon>Halomonadaceae</taxon>
        <taxon>Halomonas</taxon>
    </lineage>
</organism>
<accession>A0A4Y4F1J1</accession>
<dbReference type="GO" id="GO:0003677">
    <property type="term" value="F:DNA binding"/>
    <property type="evidence" value="ECO:0007669"/>
    <property type="project" value="UniProtKB-KW"/>
</dbReference>
<dbReference type="Proteomes" id="UP000319812">
    <property type="component" value="Unassembled WGS sequence"/>
</dbReference>
<sequence length="174" mass="20382">MPDEQKKLFLLDANVIIHAHDYYYHMDRVPEFWRWLEFHAENGSIRMPLETIDEVQGGDKAQHASWAKSREIRDILVLQEEFDANLLNRVLDHGYGPDLNEIEIDKVGKDPFLVAYGLRDPDNRVVVSNEVPKPTARRKNRKVPNVCADMGVRCCNVYSLLHELDFRTDWRDHV</sequence>
<comment type="caution">
    <text evidence="1">The sequence shown here is derived from an EMBL/GenBank/DDBJ whole genome shotgun (WGS) entry which is preliminary data.</text>
</comment>
<protein>
    <submittedName>
        <fullName evidence="1">DNA-binding protein</fullName>
    </submittedName>
</protein>
<evidence type="ECO:0000313" key="2">
    <source>
        <dbReference type="Proteomes" id="UP000319812"/>
    </source>
</evidence>
<gene>
    <name evidence="1" type="ORF">HHA01_14920</name>
</gene>
<dbReference type="OrthoDB" id="338425at2"/>
<dbReference type="Pfam" id="PF14367">
    <property type="entry name" value="DUF4411"/>
    <property type="match status" value="1"/>
</dbReference>
<dbReference type="EMBL" id="BJOC01000019">
    <property type="protein sequence ID" value="GED22515.1"/>
    <property type="molecule type" value="Genomic_DNA"/>
</dbReference>
<dbReference type="AlphaFoldDB" id="A0A4Y4F1J1"/>
<proteinExistence type="predicted"/>
<dbReference type="InterPro" id="IPR016541">
    <property type="entry name" value="UCP008505"/>
</dbReference>
<name>A0A4Y4F1J1_9GAMM</name>
<keyword evidence="1" id="KW-0238">DNA-binding</keyword>
<dbReference type="RefSeq" id="WP_141319331.1">
    <property type="nucleotide sequence ID" value="NZ_BJOC01000019.1"/>
</dbReference>
<keyword evidence="2" id="KW-1185">Reference proteome</keyword>
<evidence type="ECO:0000313" key="1">
    <source>
        <dbReference type="EMBL" id="GED22515.1"/>
    </source>
</evidence>
<reference evidence="1 2" key="1">
    <citation type="submission" date="2019-06" db="EMBL/GenBank/DDBJ databases">
        <title>Whole genome shotgun sequence of Halomonas halmophila NBRC 15537.</title>
        <authorList>
            <person name="Hosoyama A."/>
            <person name="Uohara A."/>
            <person name="Ohji S."/>
            <person name="Ichikawa N."/>
        </authorList>
    </citation>
    <scope>NUCLEOTIDE SEQUENCE [LARGE SCALE GENOMIC DNA]</scope>
    <source>
        <strain evidence="1 2">NBRC 15537</strain>
    </source>
</reference>